<feature type="region of interest" description="Disordered" evidence="1">
    <location>
        <begin position="191"/>
        <end position="246"/>
    </location>
</feature>
<accession>A0A8H6Z667</accession>
<protein>
    <recommendedName>
        <fullName evidence="5">GPI anchored protein</fullName>
    </recommendedName>
</protein>
<organism evidence="3 4">
    <name type="scientific">Mycena sanguinolenta</name>
    <dbReference type="NCBI Taxonomy" id="230812"/>
    <lineage>
        <taxon>Eukaryota</taxon>
        <taxon>Fungi</taxon>
        <taxon>Dikarya</taxon>
        <taxon>Basidiomycota</taxon>
        <taxon>Agaricomycotina</taxon>
        <taxon>Agaricomycetes</taxon>
        <taxon>Agaricomycetidae</taxon>
        <taxon>Agaricales</taxon>
        <taxon>Marasmiineae</taxon>
        <taxon>Mycenaceae</taxon>
        <taxon>Mycena</taxon>
    </lineage>
</organism>
<feature type="signal peptide" evidence="2">
    <location>
        <begin position="1"/>
        <end position="24"/>
    </location>
</feature>
<keyword evidence="4" id="KW-1185">Reference proteome</keyword>
<feature type="chain" id="PRO_5034303527" description="GPI anchored protein" evidence="2">
    <location>
        <begin position="25"/>
        <end position="438"/>
    </location>
</feature>
<dbReference type="OrthoDB" id="5358959at2759"/>
<dbReference type="AlphaFoldDB" id="A0A8H6Z667"/>
<keyword evidence="2" id="KW-0732">Signal</keyword>
<evidence type="ECO:0000313" key="3">
    <source>
        <dbReference type="EMBL" id="KAF7373058.1"/>
    </source>
</evidence>
<sequence length="438" mass="44772">MHSLAIRLLLISCVALNAFGAAETSSSPGRLLVPLKPRYNKLSSKKQNHRRSGVISGLLVRQSCEPGYGGCSDGGCCPIGGDCCASGGCCDTGEWCYSDFCCLLSETGCDNKGCCDVGDNCCEGGSCCASSDYCAVVDGVQGCCEIGKTCTGSSNQCDKSGYSPCTNDNYCCPTGETCFRDSNNNPGCESGGGGGGGTTTTKKTTTTTPATTTTKGTTTTTTNLNTATAGGSAPSSAPSSAPAAPAGSENVVIDVSTELDITWTGDWVVVPSSCNSGSKAKKVSGNSTSFEDGIMSFSFTGTRVYVSVVSVNAQYTISIDSAETDYGSPSGATATPSNCTFGWSRTNLTAEEHFISISIFGAIDERRDIEAPWSLELQNLVITQPSSASVSLSGGQSSSTSSAKAGADGNLSAASMNSISWSLLVFTATMATISLYMM</sequence>
<dbReference type="Proteomes" id="UP000623467">
    <property type="component" value="Unassembled WGS sequence"/>
</dbReference>
<name>A0A8H6Z667_9AGAR</name>
<evidence type="ECO:0000256" key="1">
    <source>
        <dbReference type="SAM" id="MobiDB-lite"/>
    </source>
</evidence>
<reference evidence="3" key="1">
    <citation type="submission" date="2020-05" db="EMBL/GenBank/DDBJ databases">
        <title>Mycena genomes resolve the evolution of fungal bioluminescence.</title>
        <authorList>
            <person name="Tsai I.J."/>
        </authorList>
    </citation>
    <scope>NUCLEOTIDE SEQUENCE</scope>
    <source>
        <strain evidence="3">160909Yilan</strain>
    </source>
</reference>
<comment type="caution">
    <text evidence="3">The sequence shown here is derived from an EMBL/GenBank/DDBJ whole genome shotgun (WGS) entry which is preliminary data.</text>
</comment>
<evidence type="ECO:0000313" key="4">
    <source>
        <dbReference type="Proteomes" id="UP000623467"/>
    </source>
</evidence>
<gene>
    <name evidence="3" type="ORF">MSAN_00513300</name>
</gene>
<evidence type="ECO:0008006" key="5">
    <source>
        <dbReference type="Google" id="ProtNLM"/>
    </source>
</evidence>
<dbReference type="EMBL" id="JACAZH010000003">
    <property type="protein sequence ID" value="KAF7373058.1"/>
    <property type="molecule type" value="Genomic_DNA"/>
</dbReference>
<evidence type="ECO:0000256" key="2">
    <source>
        <dbReference type="SAM" id="SignalP"/>
    </source>
</evidence>
<feature type="compositionally biased region" description="Low complexity" evidence="1">
    <location>
        <begin position="199"/>
        <end position="246"/>
    </location>
</feature>
<proteinExistence type="predicted"/>